<keyword evidence="4" id="KW-0808">Transferase</keyword>
<dbReference type="Gene3D" id="3.90.550.10">
    <property type="entry name" value="Spore Coat Polysaccharide Biosynthesis Protein SpsA, Chain A"/>
    <property type="match status" value="1"/>
</dbReference>
<keyword evidence="8" id="KW-1185">Reference proteome</keyword>
<name>A0ABX0JLG0_9PROT</name>
<keyword evidence="5" id="KW-0472">Membrane</keyword>
<reference evidence="7 8" key="1">
    <citation type="journal article" date="2020" name="Int. J. Syst. Evol. Microbiol.">
        <title>Novel acetic acid bacteria from cider fermentations: Acetobacter conturbans sp. nov. and Acetobacter fallax sp. nov.</title>
        <authorList>
            <person name="Sombolestani A.S."/>
            <person name="Cleenwerck I."/>
            <person name="Cnockaert M."/>
            <person name="Borremans W."/>
            <person name="Wieme A.D."/>
            <person name="De Vuyst L."/>
            <person name="Vandamme P."/>
        </authorList>
    </citation>
    <scope>NUCLEOTIDE SEQUENCE [LARGE SCALE GENOMIC DNA]</scope>
    <source>
        <strain evidence="7 8">LMG 30640</strain>
    </source>
</reference>
<organism evidence="7 8">
    <name type="scientific">Acetobacter musti</name>
    <dbReference type="NCBI Taxonomy" id="864732"/>
    <lineage>
        <taxon>Bacteria</taxon>
        <taxon>Pseudomonadati</taxon>
        <taxon>Pseudomonadota</taxon>
        <taxon>Alphaproteobacteria</taxon>
        <taxon>Acetobacterales</taxon>
        <taxon>Acetobacteraceae</taxon>
        <taxon>Acetobacter</taxon>
    </lineage>
</organism>
<feature type="domain" description="Glycosyltransferase 2-like" evidence="6">
    <location>
        <begin position="12"/>
        <end position="143"/>
    </location>
</feature>
<keyword evidence="2" id="KW-1003">Cell membrane</keyword>
<protein>
    <submittedName>
        <fullName evidence="7">Glycosyltransferase</fullName>
    </submittedName>
</protein>
<proteinExistence type="predicted"/>
<comment type="caution">
    <text evidence="7">The sequence shown here is derived from an EMBL/GenBank/DDBJ whole genome shotgun (WGS) entry which is preliminary data.</text>
</comment>
<sequence length="384" mass="41664">MSGWPCRLLPVVAIPVRDEEDRIAKCLQALARQERASVHHVVLLLNNCTDATQTVTEGIASSLPFGLTAAERTYPPELAHAGTARREGMEIAAAIAGPDGLLFTTDADGVVAPDWLVRNLDAFSTGVTAVCGRAVIDPVEARAIPASLHADDMAEMAYGTALDRIHALVDPDPADPWPRHTEHSGASIAVTVAAWQKAGGIPALSSGEDRGFIAALRRVDTLVRHAPDVVVTVSGRTEGRAKGGMAETMARRMRQQDEMLDDALEPAVLCLRRAQARAWLKSVWKPGSWTDEVIDSIRGLAAFLALPFVEVLAQTETAYFGQAWETLERVSPLLRRQMVRRGDLTRHHAEAEAIVRDLLIRDIMPTPLRCRKASVALPADEAVR</sequence>
<accession>A0ABX0JLG0</accession>
<dbReference type="PANTHER" id="PTHR43646:SF2">
    <property type="entry name" value="GLYCOSYLTRANSFERASE 2-LIKE DOMAIN-CONTAINING PROTEIN"/>
    <property type="match status" value="1"/>
</dbReference>
<dbReference type="InterPro" id="IPR001173">
    <property type="entry name" value="Glyco_trans_2-like"/>
</dbReference>
<dbReference type="InterPro" id="IPR029044">
    <property type="entry name" value="Nucleotide-diphossugar_trans"/>
</dbReference>
<evidence type="ECO:0000313" key="8">
    <source>
        <dbReference type="Proteomes" id="UP000635278"/>
    </source>
</evidence>
<dbReference type="Proteomes" id="UP000635278">
    <property type="component" value="Unassembled WGS sequence"/>
</dbReference>
<evidence type="ECO:0000256" key="2">
    <source>
        <dbReference type="ARBA" id="ARBA00022475"/>
    </source>
</evidence>
<dbReference type="EMBL" id="WOTB01000002">
    <property type="protein sequence ID" value="NHN83316.1"/>
    <property type="molecule type" value="Genomic_DNA"/>
</dbReference>
<evidence type="ECO:0000259" key="6">
    <source>
        <dbReference type="Pfam" id="PF00535"/>
    </source>
</evidence>
<gene>
    <name evidence="7" type="ORF">GOB93_01505</name>
</gene>
<keyword evidence="3" id="KW-0328">Glycosyltransferase</keyword>
<evidence type="ECO:0000313" key="7">
    <source>
        <dbReference type="EMBL" id="NHN83316.1"/>
    </source>
</evidence>
<comment type="subcellular location">
    <subcellularLocation>
        <location evidence="1">Cell membrane</location>
    </subcellularLocation>
</comment>
<dbReference type="PANTHER" id="PTHR43646">
    <property type="entry name" value="GLYCOSYLTRANSFERASE"/>
    <property type="match status" value="1"/>
</dbReference>
<evidence type="ECO:0000256" key="3">
    <source>
        <dbReference type="ARBA" id="ARBA00022676"/>
    </source>
</evidence>
<evidence type="ECO:0000256" key="4">
    <source>
        <dbReference type="ARBA" id="ARBA00022679"/>
    </source>
</evidence>
<evidence type="ECO:0000256" key="5">
    <source>
        <dbReference type="ARBA" id="ARBA00023136"/>
    </source>
</evidence>
<dbReference type="CDD" id="cd00761">
    <property type="entry name" value="Glyco_tranf_GTA_type"/>
    <property type="match status" value="1"/>
</dbReference>
<dbReference type="Pfam" id="PF00535">
    <property type="entry name" value="Glycos_transf_2"/>
    <property type="match status" value="1"/>
</dbReference>
<evidence type="ECO:0000256" key="1">
    <source>
        <dbReference type="ARBA" id="ARBA00004236"/>
    </source>
</evidence>
<dbReference type="SUPFAM" id="SSF53448">
    <property type="entry name" value="Nucleotide-diphospho-sugar transferases"/>
    <property type="match status" value="1"/>
</dbReference>